<dbReference type="RefSeq" id="WP_229973811.1">
    <property type="nucleotide sequence ID" value="NZ_CP087133.1"/>
</dbReference>
<accession>A0AAJ2VYS9</accession>
<evidence type="ECO:0000313" key="1">
    <source>
        <dbReference type="EMBL" id="MDX6183906.1"/>
    </source>
</evidence>
<dbReference type="EMBL" id="JAWXVH010000013">
    <property type="protein sequence ID" value="MDX6187528.1"/>
    <property type="molecule type" value="Genomic_DNA"/>
</dbReference>
<dbReference type="AlphaFoldDB" id="A0AAJ2VYS9"/>
<protein>
    <recommendedName>
        <fullName evidence="5">AraC family transcriptional regulator</fullName>
    </recommendedName>
</protein>
<evidence type="ECO:0008006" key="5">
    <source>
        <dbReference type="Google" id="ProtNLM"/>
    </source>
</evidence>
<organism evidence="2 3">
    <name type="scientific">Flavobacterium flavipigmentatum</name>
    <dbReference type="NCBI Taxonomy" id="2893884"/>
    <lineage>
        <taxon>Bacteria</taxon>
        <taxon>Pseudomonadati</taxon>
        <taxon>Bacteroidota</taxon>
        <taxon>Flavobacteriia</taxon>
        <taxon>Flavobacteriales</taxon>
        <taxon>Flavobacteriaceae</taxon>
        <taxon>Flavobacterium</taxon>
    </lineage>
</organism>
<comment type="caution">
    <text evidence="2">The sequence shown here is derived from an EMBL/GenBank/DDBJ whole genome shotgun (WGS) entry which is preliminary data.</text>
</comment>
<dbReference type="Proteomes" id="UP001278738">
    <property type="component" value="Unassembled WGS sequence"/>
</dbReference>
<reference evidence="2 4" key="1">
    <citation type="submission" date="2023-11" db="EMBL/GenBank/DDBJ databases">
        <title>Unpublished Manusciprt.</title>
        <authorList>
            <person name="Saticioglu I.B."/>
            <person name="Ay H."/>
            <person name="Ajmi N."/>
            <person name="Altun S."/>
            <person name="Duman M."/>
        </authorList>
    </citation>
    <scope>NUCLEOTIDE SEQUENCE</scope>
    <source>
        <strain evidence="1 4">Fl-33</strain>
        <strain evidence="2">Fl-77</strain>
    </source>
</reference>
<evidence type="ECO:0000313" key="4">
    <source>
        <dbReference type="Proteomes" id="UP001278738"/>
    </source>
</evidence>
<evidence type="ECO:0000313" key="3">
    <source>
        <dbReference type="Proteomes" id="UP001270053"/>
    </source>
</evidence>
<proteinExistence type="predicted"/>
<dbReference type="EMBL" id="JAWXVG010000012">
    <property type="protein sequence ID" value="MDX6183906.1"/>
    <property type="molecule type" value="Genomic_DNA"/>
</dbReference>
<name>A0AAJ2VYS9_9FLAO</name>
<dbReference type="Proteomes" id="UP001270053">
    <property type="component" value="Unassembled WGS sequence"/>
</dbReference>
<keyword evidence="4" id="KW-1185">Reference proteome</keyword>
<evidence type="ECO:0000313" key="2">
    <source>
        <dbReference type="EMBL" id="MDX6187528.1"/>
    </source>
</evidence>
<sequence>MKNLYLNTGGFNAIFTDLKESFDGELTANNNEHNLAIKTKFAQGNISGVSFDKEISFMHFDIVFYNDVTLSIESIQTAPVFFAYCEEGSLTHSFGVNGDKKSIKRQQSGILSNTASINSVLHFESHKRVQFSLIVVPTICEKNENSVFISQLKKMFTNESGNYIYLGTENAKITMKMKELKTVSEKRIARGLLKKKQILKSIIEMEIAQHSYNYLKVLDPIMSLATRQITEIKKLSHFNLQEAISASRLVSKNYFPRIFKEKQFFSIHKLYSQKLAS</sequence>
<gene>
    <name evidence="1" type="ORF">SGQ18_17235</name>
    <name evidence="2" type="ORF">SGQ44_17355</name>
</gene>